<name>A0ABD1UD61_9LAMI</name>
<dbReference type="EMBL" id="JBFOLJ010000007">
    <property type="protein sequence ID" value="KAL2522972.1"/>
    <property type="molecule type" value="Genomic_DNA"/>
</dbReference>
<comment type="caution">
    <text evidence="1">The sequence shown here is derived from an EMBL/GenBank/DDBJ whole genome shotgun (WGS) entry which is preliminary data.</text>
</comment>
<reference evidence="2" key="1">
    <citation type="submission" date="2024-07" db="EMBL/GenBank/DDBJ databases">
        <title>Two chromosome-level genome assemblies of Korean endemic species Abeliophyllum distichum and Forsythia ovata (Oleaceae).</title>
        <authorList>
            <person name="Jang H."/>
        </authorList>
    </citation>
    <scope>NUCLEOTIDE SEQUENCE [LARGE SCALE GENOMIC DNA]</scope>
</reference>
<evidence type="ECO:0000313" key="1">
    <source>
        <dbReference type="EMBL" id="KAL2522972.1"/>
    </source>
</evidence>
<protein>
    <submittedName>
        <fullName evidence="1">Uncharacterized protein</fullName>
    </submittedName>
</protein>
<evidence type="ECO:0000313" key="2">
    <source>
        <dbReference type="Proteomes" id="UP001604277"/>
    </source>
</evidence>
<dbReference type="AlphaFoldDB" id="A0ABD1UD61"/>
<gene>
    <name evidence="1" type="ORF">Fot_26895</name>
</gene>
<organism evidence="1 2">
    <name type="scientific">Forsythia ovata</name>
    <dbReference type="NCBI Taxonomy" id="205694"/>
    <lineage>
        <taxon>Eukaryota</taxon>
        <taxon>Viridiplantae</taxon>
        <taxon>Streptophyta</taxon>
        <taxon>Embryophyta</taxon>
        <taxon>Tracheophyta</taxon>
        <taxon>Spermatophyta</taxon>
        <taxon>Magnoliopsida</taxon>
        <taxon>eudicotyledons</taxon>
        <taxon>Gunneridae</taxon>
        <taxon>Pentapetalae</taxon>
        <taxon>asterids</taxon>
        <taxon>lamiids</taxon>
        <taxon>Lamiales</taxon>
        <taxon>Oleaceae</taxon>
        <taxon>Forsythieae</taxon>
        <taxon>Forsythia</taxon>
    </lineage>
</organism>
<sequence length="119" mass="13632">MKAFQNIKWFEEKTRKGKIPLAFFWIEKARAVHKLVLTDKFDGKCEDGPLMPIFSNVGDPQKGCPPADRRSLHRLLGGGRLGHQDCSKIVSKGTRREKRDWACRIHASCCMYLSFPELV</sequence>
<proteinExistence type="predicted"/>
<dbReference type="Proteomes" id="UP001604277">
    <property type="component" value="Unassembled WGS sequence"/>
</dbReference>
<accession>A0ABD1UD61</accession>
<keyword evidence="2" id="KW-1185">Reference proteome</keyword>